<evidence type="ECO:0000313" key="1">
    <source>
        <dbReference type="EMBL" id="MBE9667945.1"/>
    </source>
</evidence>
<dbReference type="InterPro" id="IPR014917">
    <property type="entry name" value="DUF1800"/>
</dbReference>
<reference evidence="1 2" key="1">
    <citation type="submission" date="2020-10" db="EMBL/GenBank/DDBJ databases">
        <title>Mucilaginibacter mali sp. nov., isolated from rhizosphere soil of apple orchard.</title>
        <authorList>
            <person name="Lee J.-S."/>
            <person name="Kim H.S."/>
            <person name="Kim J.-S."/>
        </authorList>
    </citation>
    <scope>NUCLEOTIDE SEQUENCE [LARGE SCALE GENOMIC DNA]</scope>
    <source>
        <strain evidence="1 2">KCTC 23157</strain>
    </source>
</reference>
<dbReference type="EMBL" id="JADFFM010000002">
    <property type="protein sequence ID" value="MBE9667945.1"/>
    <property type="molecule type" value="Genomic_DNA"/>
</dbReference>
<accession>A0ABR9XLQ6</accession>
<gene>
    <name evidence="1" type="ORF">IRJ18_16365</name>
</gene>
<comment type="caution">
    <text evidence="1">The sequence shown here is derived from an EMBL/GenBank/DDBJ whole genome shotgun (WGS) entry which is preliminary data.</text>
</comment>
<name>A0ABR9XLQ6_9SPHI</name>
<sequence>MKNAPKFGCVVLMACCLFFLMSFLTRPVPVKMYKFPYKHAGLTERQAAEHLLDRFTYGSTPGQVDSVLAIGLEKWFDQQLSASLPDDSLNKRLSAYDAINLSNTDVCKIYPPGFVVRTLAIKDSAISKDSVDKAVDKKAFNAQIQAYMNKKGFKPDQELYKQFIDQHILRAAYTHNQLQEVLTNFWFNHFNVSFYKGECAQFIPAYEREVIRPNALGKFDQMLLASAKSPAMLYYLDNFISVGPPPPTLPKAAHKPAAANNPDMMMGGNTVAKTTTPDMMMNGGNIQQTKPNTGGDMMMMGGSPTPSAAKPVKTLTQPGKNVNGLNENYAREVMELHTLGVDGGYTQQDVTQAARVLTGWTVYPISENAYGAAMKGLVARIGEKNLAAKGYVHEGDFLFTPNRHDQGEKVVLGHTFAASTNPADGYQQGIDLLEMLAHHPSTAKFISRKLAVRFVSDNPPQSLINKMAKSFTDHDGDIRQVLITMVTSREFWDKKALLVKTKSPFELTISAVRALNADIKDPYPLFNWMTKMGEKAYYYQAPTGFPDRGTYWINTGSLLSRMDFSLALTSGQIAGVKVNLNTFNNQPSENPQDAIKLYSRLLLPEVNADATTTQLLPLLNNPALIAKVNSAGNQAARQPAPPAEKPTAGAPGDMALMSAIVENKAQTPPPTPPKPVYAMANNKGNNMHALIAGIIIGSPEFQRR</sequence>
<dbReference type="RefSeq" id="WP_194107380.1">
    <property type="nucleotide sequence ID" value="NZ_JADFFM010000002.1"/>
</dbReference>
<organism evidence="1 2">
    <name type="scientific">Mucilaginibacter boryungensis</name>
    <dbReference type="NCBI Taxonomy" id="768480"/>
    <lineage>
        <taxon>Bacteria</taxon>
        <taxon>Pseudomonadati</taxon>
        <taxon>Bacteroidota</taxon>
        <taxon>Sphingobacteriia</taxon>
        <taxon>Sphingobacteriales</taxon>
        <taxon>Sphingobacteriaceae</taxon>
        <taxon>Mucilaginibacter</taxon>
    </lineage>
</organism>
<protein>
    <submittedName>
        <fullName evidence="1">DUF1800 domain-containing protein</fullName>
    </submittedName>
</protein>
<keyword evidence="2" id="KW-1185">Reference proteome</keyword>
<proteinExistence type="predicted"/>
<dbReference type="Proteomes" id="UP000632774">
    <property type="component" value="Unassembled WGS sequence"/>
</dbReference>
<evidence type="ECO:0000313" key="2">
    <source>
        <dbReference type="Proteomes" id="UP000632774"/>
    </source>
</evidence>
<dbReference type="Pfam" id="PF08811">
    <property type="entry name" value="DUF1800"/>
    <property type="match status" value="1"/>
</dbReference>